<evidence type="ECO:0000313" key="8">
    <source>
        <dbReference type="EMBL" id="CAK9109043.1"/>
    </source>
</evidence>
<feature type="region of interest" description="Disordered" evidence="6">
    <location>
        <begin position="1"/>
        <end position="21"/>
    </location>
</feature>
<gene>
    <name evidence="8" type="ORF">SCF082_LOCUS50683</name>
</gene>
<proteinExistence type="inferred from homology"/>
<reference evidence="8 9" key="1">
    <citation type="submission" date="2024-02" db="EMBL/GenBank/DDBJ databases">
        <authorList>
            <person name="Chen Y."/>
            <person name="Shah S."/>
            <person name="Dougan E. K."/>
            <person name="Thang M."/>
            <person name="Chan C."/>
        </authorList>
    </citation>
    <scope>NUCLEOTIDE SEQUENCE [LARGE SCALE GENOMIC DNA]</scope>
</reference>
<evidence type="ECO:0000256" key="5">
    <source>
        <dbReference type="ARBA" id="ARBA00023002"/>
    </source>
</evidence>
<evidence type="ECO:0000256" key="2">
    <source>
        <dbReference type="ARBA" id="ARBA00005466"/>
    </source>
</evidence>
<dbReference type="InterPro" id="IPR050416">
    <property type="entry name" value="FAD-linked_Oxidoreductase"/>
</dbReference>
<dbReference type="SUPFAM" id="SSF56176">
    <property type="entry name" value="FAD-binding/transporter-associated domain-like"/>
    <property type="match status" value="1"/>
</dbReference>
<accession>A0ABP0S9L6</accession>
<evidence type="ECO:0000256" key="3">
    <source>
        <dbReference type="ARBA" id="ARBA00022630"/>
    </source>
</evidence>
<evidence type="ECO:0000256" key="1">
    <source>
        <dbReference type="ARBA" id="ARBA00001974"/>
    </source>
</evidence>
<name>A0ABP0S9L6_9DINO</name>
<dbReference type="InterPro" id="IPR016169">
    <property type="entry name" value="FAD-bd_PCMH_sub2"/>
</dbReference>
<sequence length="477" mass="52652">MNQVQDHRLRSPAAQHDPLWISDQPDLGFHGGMMGSAKVPGWTALNSTPHMYMELHEGDNWQIAQAMNFATQHNLKLLIKNTGHDWFGRSMSRGFMLWTHNIQGSQWHDAFRPANCGHSEPAVSFAAGVQFWQVFQEMKEHKRLVVTGTCATVGHVGFTLGGGYGDYSHFYGSGASNLLEAEVILPSGQQVTASECNEYSDLFKALRGGGPGFGLVTKFTYRTYPEPAVSGMIMGTVSGDMVHNLAEFFAWYKALNEQKKVKHIGGILQLQPGHVIFVNLRFVNLPAEDCQALLQQSSFFNGLTCQQAAVFNDFSDYKSSENGSKGLQPDWLKSMAADLANGVTENQGGDAVLFSLNYALGGTENALRDFEKTSVNPQALATVKFDWMIGRDSPHVVSHGTQVDTTTLKAFEAAKHDVDEVLGGVGGYLNEGDISEENWQEHYWGSNYPFLLEVKKKYDPNNLLTCFQCVGAETIQC</sequence>
<organism evidence="8 9">
    <name type="scientific">Durusdinium trenchii</name>
    <dbReference type="NCBI Taxonomy" id="1381693"/>
    <lineage>
        <taxon>Eukaryota</taxon>
        <taxon>Sar</taxon>
        <taxon>Alveolata</taxon>
        <taxon>Dinophyceae</taxon>
        <taxon>Suessiales</taxon>
        <taxon>Symbiodiniaceae</taxon>
        <taxon>Durusdinium</taxon>
    </lineage>
</organism>
<keyword evidence="5" id="KW-0560">Oxidoreductase</keyword>
<comment type="caution">
    <text evidence="8">The sequence shown here is derived from an EMBL/GenBank/DDBJ whole genome shotgun (WGS) entry which is preliminary data.</text>
</comment>
<protein>
    <submittedName>
        <fullName evidence="8">Uncharacterized FAD-linked oxidoreductase ARB_02478</fullName>
    </submittedName>
</protein>
<dbReference type="InterPro" id="IPR016166">
    <property type="entry name" value="FAD-bd_PCMH"/>
</dbReference>
<dbReference type="Pfam" id="PF01565">
    <property type="entry name" value="FAD_binding_4"/>
    <property type="match status" value="1"/>
</dbReference>
<evidence type="ECO:0000259" key="7">
    <source>
        <dbReference type="PROSITE" id="PS51387"/>
    </source>
</evidence>
<keyword evidence="4" id="KW-0274">FAD</keyword>
<evidence type="ECO:0000256" key="6">
    <source>
        <dbReference type="SAM" id="MobiDB-lite"/>
    </source>
</evidence>
<dbReference type="PROSITE" id="PS51387">
    <property type="entry name" value="FAD_PCMH"/>
    <property type="match status" value="1"/>
</dbReference>
<dbReference type="InterPro" id="IPR006094">
    <property type="entry name" value="Oxid_FAD_bind_N"/>
</dbReference>
<dbReference type="EMBL" id="CAXAMM010043217">
    <property type="protein sequence ID" value="CAK9109043.1"/>
    <property type="molecule type" value="Genomic_DNA"/>
</dbReference>
<dbReference type="PANTHER" id="PTHR42973:SF39">
    <property type="entry name" value="FAD-BINDING PCMH-TYPE DOMAIN-CONTAINING PROTEIN"/>
    <property type="match status" value="1"/>
</dbReference>
<dbReference type="PANTHER" id="PTHR42973">
    <property type="entry name" value="BINDING OXIDOREDUCTASE, PUTATIVE (AFU_ORTHOLOGUE AFUA_1G17690)-RELATED"/>
    <property type="match status" value="1"/>
</dbReference>
<evidence type="ECO:0000313" key="9">
    <source>
        <dbReference type="Proteomes" id="UP001642464"/>
    </source>
</evidence>
<keyword evidence="9" id="KW-1185">Reference proteome</keyword>
<comment type="similarity">
    <text evidence="2">Belongs to the oxygen-dependent FAD-linked oxidoreductase family.</text>
</comment>
<dbReference type="Proteomes" id="UP001642464">
    <property type="component" value="Unassembled WGS sequence"/>
</dbReference>
<evidence type="ECO:0000256" key="4">
    <source>
        <dbReference type="ARBA" id="ARBA00022827"/>
    </source>
</evidence>
<comment type="cofactor">
    <cofactor evidence="1">
        <name>FAD</name>
        <dbReference type="ChEBI" id="CHEBI:57692"/>
    </cofactor>
</comment>
<dbReference type="Pfam" id="PF08031">
    <property type="entry name" value="BBE"/>
    <property type="match status" value="1"/>
</dbReference>
<dbReference type="InterPro" id="IPR036318">
    <property type="entry name" value="FAD-bd_PCMH-like_sf"/>
</dbReference>
<dbReference type="InterPro" id="IPR012951">
    <property type="entry name" value="BBE"/>
</dbReference>
<dbReference type="Gene3D" id="3.30.465.10">
    <property type="match status" value="2"/>
</dbReference>
<keyword evidence="3" id="KW-0285">Flavoprotein</keyword>
<feature type="domain" description="FAD-binding PCMH-type" evidence="7">
    <location>
        <begin position="45"/>
        <end position="226"/>
    </location>
</feature>